<dbReference type="Pfam" id="PF00291">
    <property type="entry name" value="PALP"/>
    <property type="match status" value="1"/>
</dbReference>
<sequence>MKDEQDWARCTLARFLPAIKGKVAWFDMGADYPSKIAALEAEDPESGRRFRINLKREDRVATKSYAGNKVRSLEFSLACAAVLCEERDAKVVTIGGPGSNQIVATSVYAATKGVPCEQFPSFPEDASLDNVLNVFSMISLPGWRGAQWAKGPGSKLPLLANILRQARSKVVLMMPGANNNVGCLGQVGGALELCEQVDQGEVAAPKHIFLPVGSSCTITGLLVGIAMSRKLGMKGLSGDIKVHGVIIHHAFALLPFAVRFLIGFVARDTLRTIIALGGPDASSDLEQVLSEGLVLHTNYAGRYGGWTPEALKAKSVAQHATFSDGTPIWACSTFTGKCFAAILDFVRDHDGNLGDNEVLLWCTKSLVQPLGPAKSVQDICQGVADMPQAGKSWLLDGCGDTSERRIKELLVDKCQEVDLENLLEQLVLQPAN</sequence>
<feature type="domain" description="Tryptophan synthase beta chain-like PALP" evidence="5">
    <location>
        <begin position="39"/>
        <end position="245"/>
    </location>
</feature>
<dbReference type="InterPro" id="IPR036052">
    <property type="entry name" value="TrpB-like_PALP_sf"/>
</dbReference>
<keyword evidence="4" id="KW-1133">Transmembrane helix</keyword>
<evidence type="ECO:0000256" key="3">
    <source>
        <dbReference type="ARBA" id="ARBA00022898"/>
    </source>
</evidence>
<keyword evidence="3" id="KW-0663">Pyridoxal phosphate</keyword>
<evidence type="ECO:0000313" key="6">
    <source>
        <dbReference type="EMBL" id="CAK9085787.1"/>
    </source>
</evidence>
<dbReference type="Gene3D" id="3.40.50.1100">
    <property type="match status" value="2"/>
</dbReference>
<protein>
    <submittedName>
        <fullName evidence="6">L-cysteate sulfo-lyase</fullName>
    </submittedName>
</protein>
<dbReference type="SUPFAM" id="SSF53686">
    <property type="entry name" value="Tryptophan synthase beta subunit-like PLP-dependent enzymes"/>
    <property type="match status" value="1"/>
</dbReference>
<feature type="transmembrane region" description="Helical" evidence="4">
    <location>
        <begin position="246"/>
        <end position="266"/>
    </location>
</feature>
<dbReference type="EMBL" id="CAXAMM010039350">
    <property type="protein sequence ID" value="CAK9085787.1"/>
    <property type="molecule type" value="Genomic_DNA"/>
</dbReference>
<feature type="transmembrane region" description="Helical" evidence="4">
    <location>
        <begin position="208"/>
        <end position="226"/>
    </location>
</feature>
<dbReference type="InterPro" id="IPR001926">
    <property type="entry name" value="TrpB-like_PALP"/>
</dbReference>
<comment type="cofactor">
    <cofactor evidence="1">
        <name>pyridoxal 5'-phosphate</name>
        <dbReference type="ChEBI" id="CHEBI:597326"/>
    </cofactor>
</comment>
<accession>A0ABP0QBZ7</accession>
<comment type="caution">
    <text evidence="6">The sequence shown here is derived from an EMBL/GenBank/DDBJ whole genome shotgun (WGS) entry which is preliminary data.</text>
</comment>
<reference evidence="6 7" key="1">
    <citation type="submission" date="2024-02" db="EMBL/GenBank/DDBJ databases">
        <authorList>
            <person name="Chen Y."/>
            <person name="Shah S."/>
            <person name="Dougan E. K."/>
            <person name="Thang M."/>
            <person name="Chan C."/>
        </authorList>
    </citation>
    <scope>NUCLEOTIDE SEQUENCE [LARGE SCALE GENOMIC DNA]</scope>
</reference>
<evidence type="ECO:0000256" key="1">
    <source>
        <dbReference type="ARBA" id="ARBA00001933"/>
    </source>
</evidence>
<proteinExistence type="inferred from homology"/>
<dbReference type="Proteomes" id="UP001642464">
    <property type="component" value="Unassembled WGS sequence"/>
</dbReference>
<name>A0ABP0QBZ7_9DINO</name>
<feature type="non-terminal residue" evidence="6">
    <location>
        <position position="432"/>
    </location>
</feature>
<keyword evidence="4" id="KW-0472">Membrane</keyword>
<comment type="similarity">
    <text evidence="2">Belongs to the ACC deaminase/D-cysteine desulfhydrase family.</text>
</comment>
<dbReference type="PANTHER" id="PTHR43780:SF2">
    <property type="entry name" value="1-AMINOCYCLOPROPANE-1-CARBOXYLATE DEAMINASE-RELATED"/>
    <property type="match status" value="1"/>
</dbReference>
<evidence type="ECO:0000259" key="5">
    <source>
        <dbReference type="Pfam" id="PF00291"/>
    </source>
</evidence>
<gene>
    <name evidence="6" type="ORF">SCF082_LOCUS40622</name>
</gene>
<evidence type="ECO:0000313" key="7">
    <source>
        <dbReference type="Proteomes" id="UP001642464"/>
    </source>
</evidence>
<keyword evidence="7" id="KW-1185">Reference proteome</keyword>
<dbReference type="InterPro" id="IPR027278">
    <property type="entry name" value="ACCD_DCysDesulf"/>
</dbReference>
<evidence type="ECO:0000256" key="2">
    <source>
        <dbReference type="ARBA" id="ARBA00008639"/>
    </source>
</evidence>
<keyword evidence="4" id="KW-0812">Transmembrane</keyword>
<evidence type="ECO:0000256" key="4">
    <source>
        <dbReference type="SAM" id="Phobius"/>
    </source>
</evidence>
<dbReference type="PANTHER" id="PTHR43780">
    <property type="entry name" value="1-AMINOCYCLOPROPANE-1-CARBOXYLATE DEAMINASE-RELATED"/>
    <property type="match status" value="1"/>
</dbReference>
<organism evidence="6 7">
    <name type="scientific">Durusdinium trenchii</name>
    <dbReference type="NCBI Taxonomy" id="1381693"/>
    <lineage>
        <taxon>Eukaryota</taxon>
        <taxon>Sar</taxon>
        <taxon>Alveolata</taxon>
        <taxon>Dinophyceae</taxon>
        <taxon>Suessiales</taxon>
        <taxon>Symbiodiniaceae</taxon>
        <taxon>Durusdinium</taxon>
    </lineage>
</organism>